<sequence length="509" mass="56006">MTSTPEVRDNSPVSKKHDTVVQEAPGSELPSLARKPVYSIAALAAVVLVATSSRVGYFGDELYFLVAGRNLDWGYADQGPLVPLLALLMDTVVPDSLVALRFPMAIVVAVGVVVAALTARELGGLRQAQAWTGAAYAMSSVTFSHTLNTATVDMLMWTVVTWLLVRWTRTRDDKLLLAIGAVTALALQNKWLIVALWLAVGISVLADGPRDLLRRPMLWAAAALTAVITIPALIWQATHGWPQISTAQAIPNEDFLNYRLVFLPLVLASAGFVFGAALLIYGAWRLLRSPQLRAYRFLGLAFVELAVLFQVVGGRHTYLPGLFVVCWAAGAVESQRHTPSRWIRWAFHRSAIAVSALVALTWLPILPTSWPTPARPMSLLMLGLPEWTDTVADAFGDLPPETREGAVVVTHWYWDAAVVDRYGPERGLPESYSTHRGAWDFGPPPEGTDTVLFIDSDADYLEQYFTEVQLLTSVDTGGMTNMFDRPIPVWLCSGPKDSWAQMWTDLRHF</sequence>
<comment type="subcellular location">
    <subcellularLocation>
        <location evidence="1">Cell membrane</location>
        <topology evidence="1">Multi-pass membrane protein</topology>
    </subcellularLocation>
</comment>
<evidence type="ECO:0000256" key="5">
    <source>
        <dbReference type="ARBA" id="ARBA00022692"/>
    </source>
</evidence>
<gene>
    <name evidence="11" type="ORF">INP59_26515</name>
</gene>
<protein>
    <submittedName>
        <fullName evidence="11">Glycosyltransferase family 39 protein</fullName>
    </submittedName>
</protein>
<dbReference type="PANTHER" id="PTHR33908">
    <property type="entry name" value="MANNOSYLTRANSFERASE YKCB-RELATED"/>
    <property type="match status" value="1"/>
</dbReference>
<accession>A0A7M2XX63</accession>
<dbReference type="InterPro" id="IPR050297">
    <property type="entry name" value="LipidA_mod_glycosyltrf_83"/>
</dbReference>
<proteinExistence type="predicted"/>
<evidence type="ECO:0000256" key="4">
    <source>
        <dbReference type="ARBA" id="ARBA00022679"/>
    </source>
</evidence>
<evidence type="ECO:0000259" key="10">
    <source>
        <dbReference type="Pfam" id="PF13231"/>
    </source>
</evidence>
<dbReference type="GO" id="GO:0005886">
    <property type="term" value="C:plasma membrane"/>
    <property type="evidence" value="ECO:0007669"/>
    <property type="project" value="UniProtKB-SubCell"/>
</dbReference>
<dbReference type="InterPro" id="IPR038731">
    <property type="entry name" value="RgtA/B/C-like"/>
</dbReference>
<reference evidence="11 12" key="1">
    <citation type="submission" date="2020-10" db="EMBL/GenBank/DDBJ databases">
        <title>Whole genome sequence of oil-degrading bacteria Rhodococcus pyridinivorans strain 5Ap.</title>
        <authorList>
            <person name="Akhremchuk A.E."/>
            <person name="Valentovich L.N."/>
            <person name="Charniauskaya M.I."/>
            <person name="Bukliarevich H.A."/>
            <person name="Titok M.A."/>
        </authorList>
    </citation>
    <scope>NUCLEOTIDE SEQUENCE [LARGE SCALE GENOMIC DNA]</scope>
    <source>
        <strain evidence="11 12">5Ap</strain>
        <plasmid evidence="11 12">pSID</plasmid>
    </source>
</reference>
<feature type="transmembrane region" description="Helical" evidence="9">
    <location>
        <begin position="346"/>
        <end position="365"/>
    </location>
</feature>
<keyword evidence="11" id="KW-0614">Plasmid</keyword>
<dbReference type="Pfam" id="PF13231">
    <property type="entry name" value="PMT_2"/>
    <property type="match status" value="1"/>
</dbReference>
<feature type="transmembrane region" description="Helical" evidence="9">
    <location>
        <begin position="98"/>
        <end position="119"/>
    </location>
</feature>
<dbReference type="PANTHER" id="PTHR33908:SF11">
    <property type="entry name" value="MEMBRANE PROTEIN"/>
    <property type="match status" value="1"/>
</dbReference>
<keyword evidence="6 9" id="KW-1133">Transmembrane helix</keyword>
<geneLocation type="plasmid" evidence="11 12">
    <name>pSID</name>
</geneLocation>
<feature type="transmembrane region" description="Helical" evidence="9">
    <location>
        <begin position="258"/>
        <end position="282"/>
    </location>
</feature>
<feature type="transmembrane region" description="Helical" evidence="9">
    <location>
        <begin position="218"/>
        <end position="238"/>
    </location>
</feature>
<evidence type="ECO:0000256" key="1">
    <source>
        <dbReference type="ARBA" id="ARBA00004651"/>
    </source>
</evidence>
<keyword evidence="5 9" id="KW-0812">Transmembrane</keyword>
<feature type="region of interest" description="Disordered" evidence="8">
    <location>
        <begin position="1"/>
        <end position="20"/>
    </location>
</feature>
<organism evidence="11 12">
    <name type="scientific">Rhodococcus pyridinivorans</name>
    <dbReference type="NCBI Taxonomy" id="103816"/>
    <lineage>
        <taxon>Bacteria</taxon>
        <taxon>Bacillati</taxon>
        <taxon>Actinomycetota</taxon>
        <taxon>Actinomycetes</taxon>
        <taxon>Mycobacteriales</taxon>
        <taxon>Nocardiaceae</taxon>
        <taxon>Rhodococcus</taxon>
    </lineage>
</organism>
<evidence type="ECO:0000256" key="7">
    <source>
        <dbReference type="ARBA" id="ARBA00023136"/>
    </source>
</evidence>
<feature type="transmembrane region" description="Helical" evidence="9">
    <location>
        <begin position="37"/>
        <end position="57"/>
    </location>
</feature>
<feature type="transmembrane region" description="Helical" evidence="9">
    <location>
        <begin position="177"/>
        <end position="206"/>
    </location>
</feature>
<keyword evidence="3" id="KW-0328">Glycosyltransferase</keyword>
<keyword evidence="7 9" id="KW-0472">Membrane</keyword>
<feature type="transmembrane region" description="Helical" evidence="9">
    <location>
        <begin position="294"/>
        <end position="312"/>
    </location>
</feature>
<name>A0A7M2XX63_9NOCA</name>
<evidence type="ECO:0000313" key="11">
    <source>
        <dbReference type="EMBL" id="QOW01933.1"/>
    </source>
</evidence>
<keyword evidence="2" id="KW-1003">Cell membrane</keyword>
<dbReference type="GO" id="GO:0009103">
    <property type="term" value="P:lipopolysaccharide biosynthetic process"/>
    <property type="evidence" value="ECO:0007669"/>
    <property type="project" value="UniProtKB-ARBA"/>
</dbReference>
<dbReference type="EMBL" id="CP063453">
    <property type="protein sequence ID" value="QOW01933.1"/>
    <property type="molecule type" value="Genomic_DNA"/>
</dbReference>
<keyword evidence="4 11" id="KW-0808">Transferase</keyword>
<dbReference type="RefSeq" id="WP_193904201.1">
    <property type="nucleotide sequence ID" value="NZ_CP063453.1"/>
</dbReference>
<dbReference type="GO" id="GO:0016763">
    <property type="term" value="F:pentosyltransferase activity"/>
    <property type="evidence" value="ECO:0007669"/>
    <property type="project" value="TreeGrafter"/>
</dbReference>
<feature type="domain" description="Glycosyltransferase RgtA/B/C/D-like" evidence="10">
    <location>
        <begin position="77"/>
        <end position="235"/>
    </location>
</feature>
<dbReference type="AlphaFoldDB" id="A0A7M2XX63"/>
<evidence type="ECO:0000256" key="8">
    <source>
        <dbReference type="SAM" id="MobiDB-lite"/>
    </source>
</evidence>
<keyword evidence="12" id="KW-1185">Reference proteome</keyword>
<evidence type="ECO:0000313" key="12">
    <source>
        <dbReference type="Proteomes" id="UP000593818"/>
    </source>
</evidence>
<evidence type="ECO:0000256" key="6">
    <source>
        <dbReference type="ARBA" id="ARBA00022989"/>
    </source>
</evidence>
<evidence type="ECO:0000256" key="9">
    <source>
        <dbReference type="SAM" id="Phobius"/>
    </source>
</evidence>
<evidence type="ECO:0000256" key="2">
    <source>
        <dbReference type="ARBA" id="ARBA00022475"/>
    </source>
</evidence>
<evidence type="ECO:0000256" key="3">
    <source>
        <dbReference type="ARBA" id="ARBA00022676"/>
    </source>
</evidence>
<dbReference type="Proteomes" id="UP000593818">
    <property type="component" value="Plasmid pSID"/>
</dbReference>